<protein>
    <submittedName>
        <fullName evidence="8">Aquaporin Z</fullName>
    </submittedName>
</protein>
<name>A0ABM9CYA3_9BACL</name>
<evidence type="ECO:0000256" key="2">
    <source>
        <dbReference type="ARBA" id="ARBA00006175"/>
    </source>
</evidence>
<dbReference type="InterPro" id="IPR023271">
    <property type="entry name" value="Aquaporin-like"/>
</dbReference>
<dbReference type="SUPFAM" id="SSF81338">
    <property type="entry name" value="Aquaporin-like"/>
    <property type="match status" value="1"/>
</dbReference>
<evidence type="ECO:0000313" key="8">
    <source>
        <dbReference type="EMBL" id="CAH1229802.1"/>
    </source>
</evidence>
<reference evidence="8" key="1">
    <citation type="submission" date="2022-01" db="EMBL/GenBank/DDBJ databases">
        <authorList>
            <person name="Criscuolo A."/>
        </authorList>
    </citation>
    <scope>NUCLEOTIDE SEQUENCE</scope>
    <source>
        <strain evidence="8">CIP111891</strain>
    </source>
</reference>
<evidence type="ECO:0000313" key="9">
    <source>
        <dbReference type="Proteomes" id="UP000838821"/>
    </source>
</evidence>
<evidence type="ECO:0000256" key="1">
    <source>
        <dbReference type="ARBA" id="ARBA00004141"/>
    </source>
</evidence>
<comment type="similarity">
    <text evidence="2 6">Belongs to the MIP/aquaporin (TC 1.A.8) family.</text>
</comment>
<organism evidence="8 9">
    <name type="scientific">Paenibacillus allorhizoplanae</name>
    <dbReference type="NCBI Taxonomy" id="2905648"/>
    <lineage>
        <taxon>Bacteria</taxon>
        <taxon>Bacillati</taxon>
        <taxon>Bacillota</taxon>
        <taxon>Bacilli</taxon>
        <taxon>Bacillales</taxon>
        <taxon>Paenibacillaceae</taxon>
        <taxon>Paenibacillus</taxon>
    </lineage>
</organism>
<sequence length="160" mass="16321">MLLSGKLSGKDFVGYVVAQVTGALAGSGVLYAIIHSTGKAVTGLGQNGFGAGYGIGITAFMAIIVEVILTFVFIYTIFGVTSKDSNSAVAGLVIGLTLAFVHILGIGLTGTSVNPARSIGPAIWLGGTALSQVWVFIIAPFVGAALAGWTYAVLNKRAER</sequence>
<evidence type="ECO:0000256" key="6">
    <source>
        <dbReference type="RuleBase" id="RU000477"/>
    </source>
</evidence>
<evidence type="ECO:0000256" key="3">
    <source>
        <dbReference type="ARBA" id="ARBA00022692"/>
    </source>
</evidence>
<keyword evidence="5 7" id="KW-0472">Membrane</keyword>
<dbReference type="PANTHER" id="PTHR19139">
    <property type="entry name" value="AQUAPORIN TRANSPORTER"/>
    <property type="match status" value="1"/>
</dbReference>
<feature type="transmembrane region" description="Helical" evidence="7">
    <location>
        <begin position="54"/>
        <end position="78"/>
    </location>
</feature>
<dbReference type="PANTHER" id="PTHR19139:SF199">
    <property type="entry name" value="MIP17260P"/>
    <property type="match status" value="1"/>
</dbReference>
<feature type="transmembrane region" description="Helical" evidence="7">
    <location>
        <begin position="12"/>
        <end position="34"/>
    </location>
</feature>
<proteinExistence type="inferred from homology"/>
<dbReference type="Proteomes" id="UP000838821">
    <property type="component" value="Unassembled WGS sequence"/>
</dbReference>
<feature type="transmembrane region" description="Helical" evidence="7">
    <location>
        <begin position="133"/>
        <end position="154"/>
    </location>
</feature>
<feature type="transmembrane region" description="Helical" evidence="7">
    <location>
        <begin position="90"/>
        <end position="113"/>
    </location>
</feature>
<dbReference type="InterPro" id="IPR034294">
    <property type="entry name" value="Aquaporin_transptr"/>
</dbReference>
<dbReference type="EMBL" id="CAKMMW010000034">
    <property type="protein sequence ID" value="CAH1229802.1"/>
    <property type="molecule type" value="Genomic_DNA"/>
</dbReference>
<accession>A0ABM9CYA3</accession>
<keyword evidence="9" id="KW-1185">Reference proteome</keyword>
<comment type="caution">
    <text evidence="8">The sequence shown here is derived from an EMBL/GenBank/DDBJ whole genome shotgun (WGS) entry which is preliminary data.</text>
</comment>
<dbReference type="Pfam" id="PF00230">
    <property type="entry name" value="MIP"/>
    <property type="match status" value="1"/>
</dbReference>
<dbReference type="PRINTS" id="PR00783">
    <property type="entry name" value="MINTRINSICP"/>
</dbReference>
<comment type="subcellular location">
    <subcellularLocation>
        <location evidence="1">Membrane</location>
        <topology evidence="1">Multi-pass membrane protein</topology>
    </subcellularLocation>
</comment>
<evidence type="ECO:0000256" key="4">
    <source>
        <dbReference type="ARBA" id="ARBA00022989"/>
    </source>
</evidence>
<keyword evidence="6" id="KW-0813">Transport</keyword>
<evidence type="ECO:0000256" key="5">
    <source>
        <dbReference type="ARBA" id="ARBA00023136"/>
    </source>
</evidence>
<dbReference type="Gene3D" id="1.20.1080.10">
    <property type="entry name" value="Glycerol uptake facilitator protein"/>
    <property type="match status" value="1"/>
</dbReference>
<keyword evidence="3 6" id="KW-0812">Transmembrane</keyword>
<evidence type="ECO:0000256" key="7">
    <source>
        <dbReference type="SAM" id="Phobius"/>
    </source>
</evidence>
<keyword evidence="4 7" id="KW-1133">Transmembrane helix</keyword>
<gene>
    <name evidence="8" type="primary">aqpZ</name>
    <name evidence="8" type="ORF">PAECIP111891_06554</name>
</gene>
<dbReference type="InterPro" id="IPR000425">
    <property type="entry name" value="MIP"/>
</dbReference>